<reference evidence="5 6" key="1">
    <citation type="submission" date="2019-08" db="EMBL/GenBank/DDBJ databases">
        <title>In-depth cultivation of the pig gut microbiome towards novel bacterial diversity and tailored functional studies.</title>
        <authorList>
            <person name="Wylensek D."/>
            <person name="Hitch T.C.A."/>
            <person name="Clavel T."/>
        </authorList>
    </citation>
    <scope>NUCLEOTIDE SEQUENCE [LARGE SCALE GENOMIC DNA]</scope>
    <source>
        <strain evidence="6">WCA-380-WT-3B3</strain>
    </source>
</reference>
<comment type="subcellular location">
    <subcellularLocation>
        <location evidence="1">Cell envelope</location>
    </subcellularLocation>
</comment>
<dbReference type="Gene3D" id="3.40.50.2300">
    <property type="match status" value="2"/>
</dbReference>
<dbReference type="PANTHER" id="PTHR30036:SF1">
    <property type="entry name" value="D-XYLOSE-BINDING PERIPLASMIC PROTEIN"/>
    <property type="match status" value="1"/>
</dbReference>
<proteinExistence type="predicted"/>
<dbReference type="EMBL" id="VUNL01000012">
    <property type="protein sequence ID" value="MSV25575.1"/>
    <property type="molecule type" value="Genomic_DNA"/>
</dbReference>
<dbReference type="Pfam" id="PF13407">
    <property type="entry name" value="Peripla_BP_4"/>
    <property type="match status" value="1"/>
</dbReference>
<dbReference type="SUPFAM" id="SSF53822">
    <property type="entry name" value="Periplasmic binding protein-like I"/>
    <property type="match status" value="1"/>
</dbReference>
<dbReference type="InterPro" id="IPR025997">
    <property type="entry name" value="SBP_2_dom"/>
</dbReference>
<dbReference type="PROSITE" id="PS51257">
    <property type="entry name" value="PROKAR_LIPOPROTEIN"/>
    <property type="match status" value="1"/>
</dbReference>
<evidence type="ECO:0000313" key="6">
    <source>
        <dbReference type="Proteomes" id="UP000430222"/>
    </source>
</evidence>
<feature type="chain" id="PRO_5026206362" evidence="3">
    <location>
        <begin position="29"/>
        <end position="339"/>
    </location>
</feature>
<dbReference type="CDD" id="cd19994">
    <property type="entry name" value="PBP1_ChvE"/>
    <property type="match status" value="1"/>
</dbReference>
<keyword evidence="2 3" id="KW-0732">Signal</keyword>
<name>A0A6I2UYY3_9FIRM</name>
<comment type="caution">
    <text evidence="5">The sequence shown here is derived from an EMBL/GenBank/DDBJ whole genome shotgun (WGS) entry which is preliminary data.</text>
</comment>
<dbReference type="GO" id="GO:0030246">
    <property type="term" value="F:carbohydrate binding"/>
    <property type="evidence" value="ECO:0007669"/>
    <property type="project" value="TreeGrafter"/>
</dbReference>
<dbReference type="RefSeq" id="WP_154621333.1">
    <property type="nucleotide sequence ID" value="NZ_VUNL01000012.1"/>
</dbReference>
<keyword evidence="6" id="KW-1185">Reference proteome</keyword>
<dbReference type="PANTHER" id="PTHR30036">
    <property type="entry name" value="D-XYLOSE-BINDING PERIPLASMIC PROTEIN"/>
    <property type="match status" value="1"/>
</dbReference>
<evidence type="ECO:0000256" key="2">
    <source>
        <dbReference type="ARBA" id="ARBA00022729"/>
    </source>
</evidence>
<gene>
    <name evidence="5" type="ORF">FYJ78_10450</name>
</gene>
<dbReference type="Proteomes" id="UP000430222">
    <property type="component" value="Unassembled WGS sequence"/>
</dbReference>
<sequence>MKKCITWFSLAALAAVLLLLAGCGGSGGAEKSVAVSFANSSSSWQKNGQTIQEMLEKEGFTVDLQFADTADQQIEQIKKQIAAHPKCLVIGAVDSEALTDVLAEAKEKKIPVIAYDRLIMNTDAVSYYAAFDNEAVGEAMGDYIEAALNLKSGAGPFRMEVFAGDPADNNAHLFFSGAMDVLQPYIDKGQLIIPSGEQSFEQVNTKGWEPKRAGERMTRLLNGPDAGQHLDVILSPNDGIAGGIREALAAGGYTSMPLLTGQDAESKALEAIRGGQQTITIYKDPELLVAKSVRMIKAVVEGTQPDINDVKSYNNGVITVPAYLCTPLIIDKNNIGEVR</sequence>
<dbReference type="AlphaFoldDB" id="A0A6I2UYY3"/>
<dbReference type="GO" id="GO:0030288">
    <property type="term" value="C:outer membrane-bounded periplasmic space"/>
    <property type="evidence" value="ECO:0007669"/>
    <property type="project" value="TreeGrafter"/>
</dbReference>
<dbReference type="InterPro" id="IPR028082">
    <property type="entry name" value="Peripla_BP_I"/>
</dbReference>
<evidence type="ECO:0000313" key="5">
    <source>
        <dbReference type="EMBL" id="MSV25575.1"/>
    </source>
</evidence>
<protein>
    <submittedName>
        <fullName evidence="5">Sugar ABC transporter substrate-binding protein</fullName>
    </submittedName>
</protein>
<evidence type="ECO:0000256" key="1">
    <source>
        <dbReference type="ARBA" id="ARBA00004196"/>
    </source>
</evidence>
<organism evidence="5 6">
    <name type="scientific">Selenomonas montiformis</name>
    <dbReference type="NCBI Taxonomy" id="2652285"/>
    <lineage>
        <taxon>Bacteria</taxon>
        <taxon>Bacillati</taxon>
        <taxon>Bacillota</taxon>
        <taxon>Negativicutes</taxon>
        <taxon>Selenomonadales</taxon>
        <taxon>Selenomonadaceae</taxon>
        <taxon>Selenomonas</taxon>
    </lineage>
</organism>
<feature type="signal peptide" evidence="3">
    <location>
        <begin position="1"/>
        <end position="28"/>
    </location>
</feature>
<accession>A0A6I2UYY3</accession>
<evidence type="ECO:0000256" key="3">
    <source>
        <dbReference type="SAM" id="SignalP"/>
    </source>
</evidence>
<feature type="domain" description="Periplasmic binding protein" evidence="4">
    <location>
        <begin position="33"/>
        <end position="303"/>
    </location>
</feature>
<dbReference type="InterPro" id="IPR050555">
    <property type="entry name" value="Bact_Solute-Bind_Prot2"/>
</dbReference>
<evidence type="ECO:0000259" key="4">
    <source>
        <dbReference type="Pfam" id="PF13407"/>
    </source>
</evidence>